<dbReference type="EMBL" id="CAKOFQ010006661">
    <property type="protein sequence ID" value="CAH1955688.1"/>
    <property type="molecule type" value="Genomic_DNA"/>
</dbReference>
<protein>
    <submittedName>
        <fullName evidence="1">Uncharacterized protein</fullName>
    </submittedName>
</protein>
<evidence type="ECO:0000313" key="2">
    <source>
        <dbReference type="Proteomes" id="UP001152888"/>
    </source>
</evidence>
<dbReference type="OrthoDB" id="6770020at2759"/>
<gene>
    <name evidence="1" type="ORF">ACAOBT_LOCUS1176</name>
</gene>
<proteinExistence type="predicted"/>
<comment type="caution">
    <text evidence="1">The sequence shown here is derived from an EMBL/GenBank/DDBJ whole genome shotgun (WGS) entry which is preliminary data.</text>
</comment>
<evidence type="ECO:0000313" key="1">
    <source>
        <dbReference type="EMBL" id="CAH1955688.1"/>
    </source>
</evidence>
<keyword evidence="2" id="KW-1185">Reference proteome</keyword>
<sequence length="179" mass="21089">MPKPQYTQKFRDAWLKDPSLKEWLLVIDSTLGREAKCKFCSKIITSRYADLKSHDSDKCYTAQMLYEMYKDDTNYAFICFLKPILGGVQRVNKAFEAKNAESCKLLEDVTMLLNCLIKKVTTPNSRFKLFYDDIETFVVRDNYLGYLFENKIKEMKEAGFSDEANLRERKCIFYYSCKD</sequence>
<dbReference type="Proteomes" id="UP001152888">
    <property type="component" value="Unassembled WGS sequence"/>
</dbReference>
<accession>A0A9P0JRG7</accession>
<reference evidence="1" key="1">
    <citation type="submission" date="2022-03" db="EMBL/GenBank/DDBJ databases">
        <authorList>
            <person name="Sayadi A."/>
        </authorList>
    </citation>
    <scope>NUCLEOTIDE SEQUENCE</scope>
</reference>
<dbReference type="AlphaFoldDB" id="A0A9P0JRG7"/>
<name>A0A9P0JRG7_ACAOB</name>
<organism evidence="1 2">
    <name type="scientific">Acanthoscelides obtectus</name>
    <name type="common">Bean weevil</name>
    <name type="synonym">Bruchus obtectus</name>
    <dbReference type="NCBI Taxonomy" id="200917"/>
    <lineage>
        <taxon>Eukaryota</taxon>
        <taxon>Metazoa</taxon>
        <taxon>Ecdysozoa</taxon>
        <taxon>Arthropoda</taxon>
        <taxon>Hexapoda</taxon>
        <taxon>Insecta</taxon>
        <taxon>Pterygota</taxon>
        <taxon>Neoptera</taxon>
        <taxon>Endopterygota</taxon>
        <taxon>Coleoptera</taxon>
        <taxon>Polyphaga</taxon>
        <taxon>Cucujiformia</taxon>
        <taxon>Chrysomeloidea</taxon>
        <taxon>Chrysomelidae</taxon>
        <taxon>Bruchinae</taxon>
        <taxon>Bruchini</taxon>
        <taxon>Acanthoscelides</taxon>
    </lineage>
</organism>